<evidence type="ECO:0000313" key="3">
    <source>
        <dbReference type="Proteomes" id="UP000239388"/>
    </source>
</evidence>
<feature type="region of interest" description="Disordered" evidence="1">
    <location>
        <begin position="1"/>
        <end position="26"/>
    </location>
</feature>
<protein>
    <submittedName>
        <fullName evidence="2">Uncharacterized protein</fullName>
    </submittedName>
</protein>
<reference evidence="2 3" key="1">
    <citation type="submission" date="2018-02" db="EMBL/GenBank/DDBJ databases">
        <title>Comparative genomes isolates from brazilian mangrove.</title>
        <authorList>
            <person name="Araujo J.E."/>
            <person name="Taketani R.G."/>
            <person name="Silva M.C.P."/>
            <person name="Loureco M.V."/>
            <person name="Andreote F.D."/>
        </authorList>
    </citation>
    <scope>NUCLEOTIDE SEQUENCE [LARGE SCALE GENOMIC DNA]</scope>
    <source>
        <strain evidence="2 3">NAP PRIS-MGV</strain>
    </source>
</reference>
<dbReference type="EMBL" id="PUIB01000011">
    <property type="protein sequence ID" value="PQO38056.1"/>
    <property type="molecule type" value="Genomic_DNA"/>
</dbReference>
<feature type="compositionally biased region" description="Low complexity" evidence="1">
    <location>
        <begin position="1"/>
        <end position="16"/>
    </location>
</feature>
<dbReference type="Proteomes" id="UP000239388">
    <property type="component" value="Unassembled WGS sequence"/>
</dbReference>
<proteinExistence type="predicted"/>
<evidence type="ECO:0000313" key="2">
    <source>
        <dbReference type="EMBL" id="PQO38056.1"/>
    </source>
</evidence>
<sequence>MTPASNRQNIRSNSNQAKSGAEDNHERGKSLVYLELGKYKILSPSNAPRFFAIQIACERMERQGSVRQQIFSKYEEHRD</sequence>
<name>A0A2S8G0U4_9BACT</name>
<evidence type="ECO:0000256" key="1">
    <source>
        <dbReference type="SAM" id="MobiDB-lite"/>
    </source>
</evidence>
<comment type="caution">
    <text evidence="2">The sequence shown here is derived from an EMBL/GenBank/DDBJ whole genome shotgun (WGS) entry which is preliminary data.</text>
</comment>
<organism evidence="2 3">
    <name type="scientific">Blastopirellula marina</name>
    <dbReference type="NCBI Taxonomy" id="124"/>
    <lineage>
        <taxon>Bacteria</taxon>
        <taxon>Pseudomonadati</taxon>
        <taxon>Planctomycetota</taxon>
        <taxon>Planctomycetia</taxon>
        <taxon>Pirellulales</taxon>
        <taxon>Pirellulaceae</taxon>
        <taxon>Blastopirellula</taxon>
    </lineage>
</organism>
<gene>
    <name evidence="2" type="ORF">C5Y98_08200</name>
</gene>
<accession>A0A2S8G0U4</accession>
<dbReference type="AlphaFoldDB" id="A0A2S8G0U4"/>